<feature type="compositionally biased region" description="Basic and acidic residues" evidence="1">
    <location>
        <begin position="1"/>
        <end position="11"/>
    </location>
</feature>
<evidence type="ECO:0000313" key="3">
    <source>
        <dbReference type="Proteomes" id="UP000661112"/>
    </source>
</evidence>
<protein>
    <submittedName>
        <fullName evidence="2">Uncharacterized protein</fullName>
    </submittedName>
</protein>
<feature type="region of interest" description="Disordered" evidence="1">
    <location>
        <begin position="1"/>
        <end position="64"/>
    </location>
</feature>
<name>A0ABR8DH44_9NOST</name>
<evidence type="ECO:0000313" key="2">
    <source>
        <dbReference type="EMBL" id="MBD2505088.1"/>
    </source>
</evidence>
<proteinExistence type="predicted"/>
<dbReference type="EMBL" id="JACJSG010000069">
    <property type="protein sequence ID" value="MBD2505088.1"/>
    <property type="molecule type" value="Genomic_DNA"/>
</dbReference>
<dbReference type="Proteomes" id="UP000661112">
    <property type="component" value="Unassembled WGS sequence"/>
</dbReference>
<organism evidence="2 3">
    <name type="scientific">Anabaena azotica FACHB-119</name>
    <dbReference type="NCBI Taxonomy" id="947527"/>
    <lineage>
        <taxon>Bacteria</taxon>
        <taxon>Bacillati</taxon>
        <taxon>Cyanobacteriota</taxon>
        <taxon>Cyanophyceae</taxon>
        <taxon>Nostocales</taxon>
        <taxon>Nostocaceae</taxon>
        <taxon>Anabaena</taxon>
        <taxon>Anabaena azotica</taxon>
    </lineage>
</organism>
<sequence length="81" mass="9009">MKPIKKPELRTLKKSTPQQPPAPVESTPVAEPLPLQEQTPPPEYYPLPTPAPDYPLTGSVGNSGWQISDIWRDLRVDGFCD</sequence>
<reference evidence="2 3" key="1">
    <citation type="journal article" date="2020" name="ISME J.">
        <title>Comparative genomics reveals insights into cyanobacterial evolution and habitat adaptation.</title>
        <authorList>
            <person name="Chen M.Y."/>
            <person name="Teng W.K."/>
            <person name="Zhao L."/>
            <person name="Hu C.X."/>
            <person name="Zhou Y.K."/>
            <person name="Han B.P."/>
            <person name="Song L.R."/>
            <person name="Shu W.S."/>
        </authorList>
    </citation>
    <scope>NUCLEOTIDE SEQUENCE [LARGE SCALE GENOMIC DNA]</scope>
    <source>
        <strain evidence="2 3">FACHB-119</strain>
    </source>
</reference>
<keyword evidence="3" id="KW-1185">Reference proteome</keyword>
<dbReference type="RefSeq" id="WP_190479552.1">
    <property type="nucleotide sequence ID" value="NZ_JACJSG010000069.1"/>
</dbReference>
<accession>A0ABR8DH44</accession>
<evidence type="ECO:0000256" key="1">
    <source>
        <dbReference type="SAM" id="MobiDB-lite"/>
    </source>
</evidence>
<comment type="caution">
    <text evidence="2">The sequence shown here is derived from an EMBL/GenBank/DDBJ whole genome shotgun (WGS) entry which is preliminary data.</text>
</comment>
<feature type="compositionally biased region" description="Pro residues" evidence="1">
    <location>
        <begin position="39"/>
        <end position="53"/>
    </location>
</feature>
<gene>
    <name evidence="2" type="ORF">H6G83_31560</name>
</gene>